<dbReference type="Pfam" id="PF00072">
    <property type="entry name" value="Response_reg"/>
    <property type="match status" value="1"/>
</dbReference>
<feature type="modified residue" description="4-aspartylphosphate" evidence="2">
    <location>
        <position position="53"/>
    </location>
</feature>
<dbReference type="InterPro" id="IPR050595">
    <property type="entry name" value="Bact_response_regulator"/>
</dbReference>
<dbReference type="InterPro" id="IPR011006">
    <property type="entry name" value="CheY-like_superfamily"/>
</dbReference>
<dbReference type="Pfam" id="PF04397">
    <property type="entry name" value="LytTR"/>
    <property type="match status" value="1"/>
</dbReference>
<dbReference type="Gene3D" id="2.40.50.1020">
    <property type="entry name" value="LytTr DNA-binding domain"/>
    <property type="match status" value="1"/>
</dbReference>
<dbReference type="EMBL" id="JANSUY010000014">
    <property type="protein sequence ID" value="MCR9016410.1"/>
    <property type="molecule type" value="Genomic_DNA"/>
</dbReference>
<dbReference type="AlphaFoldDB" id="A0A9X2P9R3"/>
<gene>
    <name evidence="5" type="ORF">NU887_15315</name>
</gene>
<dbReference type="PROSITE" id="PS50096">
    <property type="entry name" value="IQ"/>
    <property type="match status" value="1"/>
</dbReference>
<dbReference type="Proteomes" id="UP001142175">
    <property type="component" value="Unassembled WGS sequence"/>
</dbReference>
<feature type="domain" description="Response regulatory" evidence="3">
    <location>
        <begin position="3"/>
        <end position="118"/>
    </location>
</feature>
<dbReference type="GO" id="GO:0003677">
    <property type="term" value="F:DNA binding"/>
    <property type="evidence" value="ECO:0007669"/>
    <property type="project" value="InterPro"/>
</dbReference>
<evidence type="ECO:0000256" key="1">
    <source>
        <dbReference type="ARBA" id="ARBA00022553"/>
    </source>
</evidence>
<evidence type="ECO:0000256" key="2">
    <source>
        <dbReference type="PROSITE-ProRule" id="PRU00169"/>
    </source>
</evidence>
<keyword evidence="6" id="KW-1185">Reference proteome</keyword>
<dbReference type="RefSeq" id="WP_258424254.1">
    <property type="nucleotide sequence ID" value="NZ_JANAEZ010000004.1"/>
</dbReference>
<proteinExistence type="predicted"/>
<dbReference type="CDD" id="cd17534">
    <property type="entry name" value="REC_DC-like"/>
    <property type="match status" value="1"/>
</dbReference>
<evidence type="ECO:0000313" key="6">
    <source>
        <dbReference type="Proteomes" id="UP001142175"/>
    </source>
</evidence>
<reference evidence="5" key="1">
    <citation type="submission" date="2022-08" db="EMBL/GenBank/DDBJ databases">
        <authorList>
            <person name="Zhang D."/>
        </authorList>
    </citation>
    <scope>NUCLEOTIDE SEQUENCE</scope>
    <source>
        <strain evidence="5">XJ19-11</strain>
    </source>
</reference>
<dbReference type="Gene3D" id="3.40.50.2300">
    <property type="match status" value="1"/>
</dbReference>
<dbReference type="SUPFAM" id="SSF52172">
    <property type="entry name" value="CheY-like"/>
    <property type="match status" value="1"/>
</dbReference>
<dbReference type="InterPro" id="IPR007492">
    <property type="entry name" value="LytTR_DNA-bd_dom"/>
</dbReference>
<feature type="domain" description="HTH LytTR-type" evidence="4">
    <location>
        <begin position="134"/>
        <end position="232"/>
    </location>
</feature>
<comment type="caution">
    <text evidence="5">The sequence shown here is derived from an EMBL/GenBank/DDBJ whole genome shotgun (WGS) entry which is preliminary data.</text>
</comment>
<sequence>MEKILIVEDEQELALNIKDILEFIGYDVVGILDNGPEVIEFLKHHHVDLIFMDIQIKGAIDGVELCRKIKAIKNIPVVYLTAFSDKSILDKIATTEYEGYILKPFSLQELQSAAYLGLKIQPEKINTGNKKNVFIVRDKGNTIPLQFDEILFFKADGLYTKIQTKTKSYIARNILKDMIQDLPEDTFVRVHKSYTINYKEVTSFNAKEIHIGDYTIPLRRGSLKEIKNLIQFETN</sequence>
<dbReference type="InterPro" id="IPR001789">
    <property type="entry name" value="Sig_transdc_resp-reg_receiver"/>
</dbReference>
<organism evidence="5 6">
    <name type="scientific">Aquiflexum gelatinilyticum</name>
    <dbReference type="NCBI Taxonomy" id="2961943"/>
    <lineage>
        <taxon>Bacteria</taxon>
        <taxon>Pseudomonadati</taxon>
        <taxon>Bacteroidota</taxon>
        <taxon>Cytophagia</taxon>
        <taxon>Cytophagales</taxon>
        <taxon>Cyclobacteriaceae</taxon>
        <taxon>Aquiflexum</taxon>
    </lineage>
</organism>
<evidence type="ECO:0000259" key="4">
    <source>
        <dbReference type="PROSITE" id="PS50930"/>
    </source>
</evidence>
<accession>A0A9X2P9R3</accession>
<name>A0A9X2P9R3_9BACT</name>
<dbReference type="SMART" id="SM00448">
    <property type="entry name" value="REC"/>
    <property type="match status" value="1"/>
</dbReference>
<protein>
    <submittedName>
        <fullName evidence="5">Response regulator</fullName>
    </submittedName>
</protein>
<dbReference type="GO" id="GO:0000160">
    <property type="term" value="P:phosphorelay signal transduction system"/>
    <property type="evidence" value="ECO:0007669"/>
    <property type="project" value="InterPro"/>
</dbReference>
<keyword evidence="1 2" id="KW-0597">Phosphoprotein</keyword>
<dbReference type="PANTHER" id="PTHR44591:SF3">
    <property type="entry name" value="RESPONSE REGULATORY DOMAIN-CONTAINING PROTEIN"/>
    <property type="match status" value="1"/>
</dbReference>
<evidence type="ECO:0000313" key="5">
    <source>
        <dbReference type="EMBL" id="MCR9016410.1"/>
    </source>
</evidence>
<dbReference type="PROSITE" id="PS50110">
    <property type="entry name" value="RESPONSE_REGULATORY"/>
    <property type="match status" value="1"/>
</dbReference>
<dbReference type="PROSITE" id="PS50930">
    <property type="entry name" value="HTH_LYTTR"/>
    <property type="match status" value="1"/>
</dbReference>
<dbReference type="PANTHER" id="PTHR44591">
    <property type="entry name" value="STRESS RESPONSE REGULATOR PROTEIN 1"/>
    <property type="match status" value="1"/>
</dbReference>
<dbReference type="SMART" id="SM00850">
    <property type="entry name" value="LytTR"/>
    <property type="match status" value="1"/>
</dbReference>
<evidence type="ECO:0000259" key="3">
    <source>
        <dbReference type="PROSITE" id="PS50110"/>
    </source>
</evidence>